<keyword evidence="3 8" id="KW-0779">Telomere</keyword>
<name>A0A061AQT5_CYBFA</name>
<gene>
    <name evidence="12" type="ORF">CYFA0S_01e16226g</name>
</gene>
<dbReference type="Gene3D" id="1.20.120.1480">
    <property type="match status" value="1"/>
</dbReference>
<dbReference type="InterPro" id="IPR015280">
    <property type="entry name" value="Rap1_DNA-bd"/>
</dbReference>
<comment type="function">
    <text evidence="8">Involved in the regulation of telomere length, clustering and has a specific role in telomere position effect (TPE).</text>
</comment>
<dbReference type="OrthoDB" id="435460at2759"/>
<feature type="domain" description="HTH myb-type" evidence="11">
    <location>
        <begin position="192"/>
        <end position="244"/>
    </location>
</feature>
<dbReference type="PANTHER" id="PTHR16466">
    <property type="entry name" value="TELOMERE REPEAT-BINDING FACTOR 2-INTERACTING PROTEIN 1"/>
    <property type="match status" value="1"/>
</dbReference>
<protein>
    <recommendedName>
        <fullName evidence="8">DNA-binding protein RAP1</fullName>
    </recommendedName>
</protein>
<dbReference type="Pfam" id="PF08914">
    <property type="entry name" value="Myb_Rap1"/>
    <property type="match status" value="1"/>
</dbReference>
<dbReference type="InterPro" id="IPR001357">
    <property type="entry name" value="BRCT_dom"/>
</dbReference>
<evidence type="ECO:0000259" key="11">
    <source>
        <dbReference type="PROSITE" id="PS51294"/>
    </source>
</evidence>
<evidence type="ECO:0000256" key="6">
    <source>
        <dbReference type="ARBA" id="ARBA00023163"/>
    </source>
</evidence>
<evidence type="ECO:0000256" key="8">
    <source>
        <dbReference type="RuleBase" id="RU367107"/>
    </source>
</evidence>
<dbReference type="Gene3D" id="1.10.10.60">
    <property type="entry name" value="Homeodomain-like"/>
    <property type="match status" value="2"/>
</dbReference>
<dbReference type="InterPro" id="IPR021661">
    <property type="entry name" value="Rap1_C"/>
</dbReference>
<evidence type="ECO:0000256" key="1">
    <source>
        <dbReference type="ARBA" id="ARBA00010467"/>
    </source>
</evidence>
<keyword evidence="6" id="KW-0804">Transcription</keyword>
<comment type="subcellular location">
    <subcellularLocation>
        <location evidence="8">Nucleus</location>
    </subcellularLocation>
    <subcellularLocation>
        <location evidence="8">Chromosome</location>
        <location evidence="8">Telomere</location>
    </subcellularLocation>
</comment>
<dbReference type="CDD" id="cd11655">
    <property type="entry name" value="rap1_myb-like"/>
    <property type="match status" value="2"/>
</dbReference>
<dbReference type="Pfam" id="PF11626">
    <property type="entry name" value="Rap1_C"/>
    <property type="match status" value="1"/>
</dbReference>
<dbReference type="Pfam" id="PF09197">
    <property type="entry name" value="Rap1-DNA-bind"/>
    <property type="match status" value="1"/>
</dbReference>
<dbReference type="InterPro" id="IPR015010">
    <property type="entry name" value="TERF2IP_Myb"/>
</dbReference>
<evidence type="ECO:0000256" key="2">
    <source>
        <dbReference type="ARBA" id="ARBA00022454"/>
    </source>
</evidence>
<dbReference type="PROSITE" id="PS50172">
    <property type="entry name" value="BRCT"/>
    <property type="match status" value="1"/>
</dbReference>
<dbReference type="SUPFAM" id="SSF46689">
    <property type="entry name" value="Homeodomain-like"/>
    <property type="match status" value="2"/>
</dbReference>
<reference evidence="12" key="1">
    <citation type="journal article" date="2014" name="Genome Announc.">
        <title>Genome sequence of the yeast Cyberlindnera fabianii (Hansenula fabianii).</title>
        <authorList>
            <person name="Freel K.C."/>
            <person name="Sarilar V."/>
            <person name="Neuveglise C."/>
            <person name="Devillers H."/>
            <person name="Friedrich A."/>
            <person name="Schacherer J."/>
        </authorList>
    </citation>
    <scope>NUCLEOTIDE SEQUENCE</scope>
    <source>
        <strain evidence="12">YJS4271</strain>
    </source>
</reference>
<evidence type="ECO:0000256" key="9">
    <source>
        <dbReference type="SAM" id="MobiDB-lite"/>
    </source>
</evidence>
<keyword evidence="5" id="KW-0010">Activator</keyword>
<dbReference type="GO" id="GO:0070187">
    <property type="term" value="C:shelterin complex"/>
    <property type="evidence" value="ECO:0007669"/>
    <property type="project" value="TreeGrafter"/>
</dbReference>
<dbReference type="Gene3D" id="1.10.10.2170">
    <property type="match status" value="1"/>
</dbReference>
<dbReference type="GO" id="GO:0031848">
    <property type="term" value="P:protection from non-homologous end joining at telomere"/>
    <property type="evidence" value="ECO:0007669"/>
    <property type="project" value="TreeGrafter"/>
</dbReference>
<feature type="compositionally biased region" description="Low complexity" evidence="9">
    <location>
        <begin position="109"/>
        <end position="142"/>
    </location>
</feature>
<feature type="domain" description="BRCT" evidence="10">
    <location>
        <begin position="1"/>
        <end position="83"/>
    </location>
</feature>
<dbReference type="InterPro" id="IPR039595">
    <property type="entry name" value="TE2IP/Rap1"/>
</dbReference>
<dbReference type="SMART" id="SM00717">
    <property type="entry name" value="SANT"/>
    <property type="match status" value="1"/>
</dbReference>
<dbReference type="EMBL" id="LK052886">
    <property type="protein sequence ID" value="CDR37743.1"/>
    <property type="molecule type" value="Genomic_DNA"/>
</dbReference>
<dbReference type="PANTHER" id="PTHR16466:SF6">
    <property type="entry name" value="TELOMERIC REPEAT-BINDING FACTOR 2-INTERACTING PROTEIN 1"/>
    <property type="match status" value="1"/>
</dbReference>
<sequence>MFYSNQLFIVNDRPLEFYVPPEEDNRDHLVQTIIGHGGKVTDEAGDSLYVSKYGDESRNPVDPKFVYESVEKKQCLNADDYRNYASVQHLVNYLDQDKDNSSSDPTDPQLQAAAAAAAAAAQDSPSDANSQSQSQSVPPSVQATGTTGPANSIPDLDDPQAREARLAAASAVPTGMFVTREDRINLHNKNGFTTQEDEIILEEVRTHPHRRSTHKLYNEIAAKIGRHTGNSIRYRFRTHLAPRLQYVYKINADGTLVLDADGKPIQEQDLPKTLKNKFTAKDDYTLCKEVRKIVDEKEQGPTPPDPTELILPGKFFERLGVEYPNHSKSAWRDRYRKFALPFGIDKYVAYYEAEIAAGNTPVEMKNFTGRHLFKNKAKKDTESQNDNIDQVISDRLTQHNNEFVPEGRPQKKRKNNNEAEDAANIFLAGTSDITGLGSNNLFESQAAQAVAVANNATSEVDPDEFLTDDLVTSKFFSFQPLLSVVDKITEIVNRSYESGDAEQLIQALYDETGIQKKFGTFIVTSVCGDVVLIPKYFEFFLKTGQNPPENVHGVWSPRDDAYLKSDEPEKMEFLRRLHGQKRIDLRKSFADNNII</sequence>
<dbReference type="AlphaFoldDB" id="A0A061AQT5"/>
<keyword evidence="7 8" id="KW-0539">Nucleus</keyword>
<dbReference type="PROSITE" id="PS51294">
    <property type="entry name" value="HTH_MYB"/>
    <property type="match status" value="1"/>
</dbReference>
<evidence type="ECO:0000256" key="7">
    <source>
        <dbReference type="ARBA" id="ARBA00023242"/>
    </source>
</evidence>
<proteinExistence type="inferred from homology"/>
<comment type="similarity">
    <text evidence="1 8">Belongs to the RAP1 family.</text>
</comment>
<dbReference type="InterPro" id="IPR038104">
    <property type="entry name" value="Rap1_C_sf"/>
</dbReference>
<dbReference type="GO" id="GO:0042162">
    <property type="term" value="F:telomeric DNA binding"/>
    <property type="evidence" value="ECO:0007669"/>
    <property type="project" value="TreeGrafter"/>
</dbReference>
<evidence type="ECO:0000256" key="4">
    <source>
        <dbReference type="ARBA" id="ARBA00023015"/>
    </source>
</evidence>
<evidence type="ECO:0000256" key="3">
    <source>
        <dbReference type="ARBA" id="ARBA00022895"/>
    </source>
</evidence>
<accession>A0A061AQT5</accession>
<comment type="subunit">
    <text evidence="8">Homodimer.</text>
</comment>
<evidence type="ECO:0000259" key="10">
    <source>
        <dbReference type="PROSITE" id="PS50172"/>
    </source>
</evidence>
<keyword evidence="4" id="KW-0805">Transcription regulation</keyword>
<evidence type="ECO:0000313" key="12">
    <source>
        <dbReference type="EMBL" id="CDR37743.1"/>
    </source>
</evidence>
<dbReference type="VEuPathDB" id="FungiDB:BON22_1660"/>
<dbReference type="Pfam" id="PF16589">
    <property type="entry name" value="BRCT_2"/>
    <property type="match status" value="1"/>
</dbReference>
<dbReference type="GO" id="GO:0010833">
    <property type="term" value="P:telomere maintenance via telomere lengthening"/>
    <property type="evidence" value="ECO:0007669"/>
    <property type="project" value="UniProtKB-UniRule"/>
</dbReference>
<dbReference type="PhylomeDB" id="A0A061AQT5"/>
<dbReference type="InterPro" id="IPR009057">
    <property type="entry name" value="Homeodomain-like_sf"/>
</dbReference>
<dbReference type="InterPro" id="IPR001005">
    <property type="entry name" value="SANT/Myb"/>
</dbReference>
<organism evidence="12">
    <name type="scientific">Cyberlindnera fabianii</name>
    <name type="common">Yeast</name>
    <name type="synonym">Hansenula fabianii</name>
    <dbReference type="NCBI Taxonomy" id="36022"/>
    <lineage>
        <taxon>Eukaryota</taxon>
        <taxon>Fungi</taxon>
        <taxon>Dikarya</taxon>
        <taxon>Ascomycota</taxon>
        <taxon>Saccharomycotina</taxon>
        <taxon>Saccharomycetes</taxon>
        <taxon>Phaffomycetales</taxon>
        <taxon>Phaffomycetaceae</taxon>
        <taxon>Cyberlindnera</taxon>
    </lineage>
</organism>
<feature type="region of interest" description="Disordered" evidence="9">
    <location>
        <begin position="96"/>
        <end position="167"/>
    </location>
</feature>
<keyword evidence="2 8" id="KW-0158">Chromosome</keyword>
<dbReference type="InterPro" id="IPR017930">
    <property type="entry name" value="Myb_dom"/>
</dbReference>
<evidence type="ECO:0000256" key="5">
    <source>
        <dbReference type="ARBA" id="ARBA00023159"/>
    </source>
</evidence>